<dbReference type="Proteomes" id="UP001497416">
    <property type="component" value="Unassembled WGS sequence"/>
</dbReference>
<keyword evidence="1" id="KW-0732">Signal</keyword>
<reference evidence="2 3" key="1">
    <citation type="submission" date="2024-05" db="EMBL/GenBank/DDBJ databases">
        <authorList>
            <person name="Duchaud E."/>
        </authorList>
    </citation>
    <scope>NUCLEOTIDE SEQUENCE [LARGE SCALE GENOMIC DNA]</scope>
    <source>
        <strain evidence="2">Ena-SAMPLE-TAB-13-05-2024-13:56:06:370-140302</strain>
    </source>
</reference>
<name>A0ABM9NXF8_9FLAO</name>
<evidence type="ECO:0000256" key="1">
    <source>
        <dbReference type="SAM" id="SignalP"/>
    </source>
</evidence>
<protein>
    <recommendedName>
        <fullName evidence="4">DKNYY family protein</fullName>
    </recommendedName>
</protein>
<evidence type="ECO:0000313" key="2">
    <source>
        <dbReference type="EMBL" id="CAL2082862.1"/>
    </source>
</evidence>
<feature type="signal peptide" evidence="1">
    <location>
        <begin position="1"/>
        <end position="21"/>
    </location>
</feature>
<feature type="chain" id="PRO_5045271635" description="DKNYY family protein" evidence="1">
    <location>
        <begin position="22"/>
        <end position="226"/>
    </location>
</feature>
<dbReference type="EMBL" id="CAXIXY010000004">
    <property type="protein sequence ID" value="CAL2082862.1"/>
    <property type="molecule type" value="Genomic_DNA"/>
</dbReference>
<accession>A0ABM9NXF8</accession>
<evidence type="ECO:0000313" key="3">
    <source>
        <dbReference type="Proteomes" id="UP001497416"/>
    </source>
</evidence>
<organism evidence="2 3">
    <name type="scientific">Tenacibaculum platacis</name>
    <dbReference type="NCBI Taxonomy" id="3137852"/>
    <lineage>
        <taxon>Bacteria</taxon>
        <taxon>Pseudomonadati</taxon>
        <taxon>Bacteroidota</taxon>
        <taxon>Flavobacteriia</taxon>
        <taxon>Flavobacteriales</taxon>
        <taxon>Flavobacteriaceae</taxon>
        <taxon>Tenacibaculum</taxon>
    </lineage>
</organism>
<proteinExistence type="predicted"/>
<keyword evidence="3" id="KW-1185">Reference proteome</keyword>
<sequence>MLMKKLLSTLVLVFCCFIVFGQDQSLYSQFDEIVGQNNTKLSYGVVYKEKYRKKIKDNHNFYLDDSFKKGSLTYRGEQFDNVDIKYDLVDDFIIIKLNNQQQQISIIPQKNLITKFRIGNIKFRNSDTNGFLEELLVKENFAVLKKHRKVSKENRDADYRYHTFKKREQHILFYNNSYYPIDSKRGFTRLFPEKKKQISKFYKSNTYLLKNDYKTFVAKLISLLQE</sequence>
<evidence type="ECO:0008006" key="4">
    <source>
        <dbReference type="Google" id="ProtNLM"/>
    </source>
</evidence>
<gene>
    <name evidence="2" type="ORF">T190607A01A_20039</name>
</gene>
<comment type="caution">
    <text evidence="2">The sequence shown here is derived from an EMBL/GenBank/DDBJ whole genome shotgun (WGS) entry which is preliminary data.</text>
</comment>